<dbReference type="GO" id="GO:0035091">
    <property type="term" value="F:phosphatidylinositol binding"/>
    <property type="evidence" value="ECO:0007669"/>
    <property type="project" value="InterPro"/>
</dbReference>
<evidence type="ECO:0000256" key="5">
    <source>
        <dbReference type="ARBA" id="ARBA00023136"/>
    </source>
</evidence>
<dbReference type="SUPFAM" id="SSF48464">
    <property type="entry name" value="ENTH/VHS domain"/>
    <property type="match status" value="1"/>
</dbReference>
<comment type="subcellular location">
    <subcellularLocation>
        <location evidence="1">Membrane</location>
        <topology evidence="1">Peripheral membrane protein</topology>
    </subcellularLocation>
</comment>
<keyword evidence="4" id="KW-0653">Protein transport</keyword>
<dbReference type="Proteomes" id="UP000594263">
    <property type="component" value="Unplaced"/>
</dbReference>
<dbReference type="InterPro" id="IPR004152">
    <property type="entry name" value="GAT_dom"/>
</dbReference>
<dbReference type="GO" id="GO:0005737">
    <property type="term" value="C:cytoplasm"/>
    <property type="evidence" value="ECO:0007669"/>
    <property type="project" value="UniProtKB-ARBA"/>
</dbReference>
<dbReference type="Gene3D" id="1.25.40.90">
    <property type="match status" value="1"/>
</dbReference>
<dbReference type="GO" id="GO:0043130">
    <property type="term" value="F:ubiquitin binding"/>
    <property type="evidence" value="ECO:0007669"/>
    <property type="project" value="InterPro"/>
</dbReference>
<dbReference type="InterPro" id="IPR044836">
    <property type="entry name" value="TOL_plant"/>
</dbReference>
<feature type="region of interest" description="Disordered" evidence="6">
    <location>
        <begin position="569"/>
        <end position="597"/>
    </location>
</feature>
<dbReference type="Gramene" id="Kaladp0043s0283.1.v1.1">
    <property type="protein sequence ID" value="Kaladp0043s0283.1.v1.1"/>
    <property type="gene ID" value="Kaladp0043s0283.v1.1"/>
</dbReference>
<dbReference type="InterPro" id="IPR002014">
    <property type="entry name" value="VHS_dom"/>
</dbReference>
<sequence>MVVHPLVERATSDLLIGPDWARNAEICDLLLSNPALTKDVIKGIRKKLGSKNAKVQLLVLTLLESIMNNCGNLTHMLVAEKGVLRKMVKMAKKKRNYHVREKILVLIETWQEAFGGPGCRYPEYYEAYYELLHAGAAFPRHLDRRTPVFSVDPAQNFAYGPNPLLLSNSKEGTEASEDVEFPMLSLSEIQNASGIVDILAEMLNGLEPGNEEGLQQDAIVDLVQQCRTYKQRVVHLINSTTDESLLQQGLALNDDLQRLLAKHEAIASGTSLEEENLKSQALIDIDDLGTSDANKQTDGGSTSGTNPANSLDLLLLEPATANGSAPSSGLDLLSGDNGNTQAGQDSLALVPVGESQPLDPSDQNAIVLSQVLPQELSHVGPQSLQADEHAYASNLPQNPDDPQAALYTNGYPGSLGISQVQQQEEPGVYGNGALPPPPWEIQQEETDGTQSQQQQSEMQMTQAMVTYPQQHPDAMQPPPVGVNPGMAMYLQPMPNGQMGMVYYQPIQTMQRIKTPEGFIGNPKQMQAAAAASLYAQSMPGNQFQSYGSMAQYPVQPMYAMPVADQSNFNNTSYQMQPRASGAPSVSRPSNGAEDKLFGDLVNLAKVKPKTSSPRSNGVN</sequence>
<evidence type="ECO:0000256" key="1">
    <source>
        <dbReference type="ARBA" id="ARBA00004170"/>
    </source>
</evidence>
<dbReference type="Pfam" id="PF00790">
    <property type="entry name" value="VHS"/>
    <property type="match status" value="1"/>
</dbReference>
<dbReference type="InterPro" id="IPR008942">
    <property type="entry name" value="ENTH_VHS"/>
</dbReference>
<evidence type="ECO:0000259" key="8">
    <source>
        <dbReference type="PROSITE" id="PS50909"/>
    </source>
</evidence>
<feature type="compositionally biased region" description="Low complexity" evidence="6">
    <location>
        <begin position="448"/>
        <end position="457"/>
    </location>
</feature>
<dbReference type="SMART" id="SM00288">
    <property type="entry name" value="VHS"/>
    <property type="match status" value="1"/>
</dbReference>
<dbReference type="CDD" id="cd03561">
    <property type="entry name" value="VHS"/>
    <property type="match status" value="1"/>
</dbReference>
<feature type="region of interest" description="Disordered" evidence="6">
    <location>
        <begin position="426"/>
        <end position="457"/>
    </location>
</feature>
<reference evidence="9" key="1">
    <citation type="submission" date="2021-01" db="UniProtKB">
        <authorList>
            <consortium name="EnsemblPlants"/>
        </authorList>
    </citation>
    <scope>IDENTIFICATION</scope>
</reference>
<feature type="region of interest" description="Disordered" evidence="6">
    <location>
        <begin position="289"/>
        <end position="344"/>
    </location>
</feature>
<proteinExistence type="inferred from homology"/>
<dbReference type="PROSITE" id="PS50179">
    <property type="entry name" value="VHS"/>
    <property type="match status" value="1"/>
</dbReference>
<dbReference type="GO" id="GO:0043328">
    <property type="term" value="P:protein transport to vacuole involved in ubiquitin-dependent protein catabolic process via the multivesicular body sorting pathway"/>
    <property type="evidence" value="ECO:0007669"/>
    <property type="project" value="InterPro"/>
</dbReference>
<evidence type="ECO:0000256" key="6">
    <source>
        <dbReference type="SAM" id="MobiDB-lite"/>
    </source>
</evidence>
<feature type="compositionally biased region" description="Polar residues" evidence="6">
    <location>
        <begin position="291"/>
        <end position="309"/>
    </location>
</feature>
<evidence type="ECO:0000259" key="7">
    <source>
        <dbReference type="PROSITE" id="PS50179"/>
    </source>
</evidence>
<organism evidence="9 10">
    <name type="scientific">Kalanchoe fedtschenkoi</name>
    <name type="common">Lavender scallops</name>
    <name type="synonym">South American air plant</name>
    <dbReference type="NCBI Taxonomy" id="63787"/>
    <lineage>
        <taxon>Eukaryota</taxon>
        <taxon>Viridiplantae</taxon>
        <taxon>Streptophyta</taxon>
        <taxon>Embryophyta</taxon>
        <taxon>Tracheophyta</taxon>
        <taxon>Spermatophyta</taxon>
        <taxon>Magnoliopsida</taxon>
        <taxon>eudicotyledons</taxon>
        <taxon>Gunneridae</taxon>
        <taxon>Pentapetalae</taxon>
        <taxon>Saxifragales</taxon>
        <taxon>Crassulaceae</taxon>
        <taxon>Kalanchoe</taxon>
    </lineage>
</organism>
<dbReference type="AlphaFoldDB" id="A0A7N0TSY7"/>
<dbReference type="SUPFAM" id="SSF89009">
    <property type="entry name" value="GAT-like domain"/>
    <property type="match status" value="1"/>
</dbReference>
<dbReference type="PANTHER" id="PTHR45898">
    <property type="entry name" value="TOM1-LIKE PROTEIN"/>
    <property type="match status" value="1"/>
</dbReference>
<evidence type="ECO:0000313" key="9">
    <source>
        <dbReference type="EnsemblPlants" id="Kaladp0043s0283.1.v1.1"/>
    </source>
</evidence>
<keyword evidence="3" id="KW-0813">Transport</keyword>
<dbReference type="PANTHER" id="PTHR45898:SF4">
    <property type="entry name" value="TARGET OF MYB PROTEIN 1"/>
    <property type="match status" value="1"/>
</dbReference>
<comment type="similarity">
    <text evidence="2">Belongs to the TOM1 family.</text>
</comment>
<evidence type="ECO:0000256" key="3">
    <source>
        <dbReference type="ARBA" id="ARBA00022448"/>
    </source>
</evidence>
<keyword evidence="10" id="KW-1185">Reference proteome</keyword>
<dbReference type="GO" id="GO:0016020">
    <property type="term" value="C:membrane"/>
    <property type="evidence" value="ECO:0007669"/>
    <property type="project" value="UniProtKB-SubCell"/>
</dbReference>
<dbReference type="EnsemblPlants" id="Kaladp0043s0283.1.v1.1">
    <property type="protein sequence ID" value="Kaladp0043s0283.1.v1.1"/>
    <property type="gene ID" value="Kaladp0043s0283.v1.1"/>
</dbReference>
<keyword evidence="5" id="KW-0472">Membrane</keyword>
<feature type="domain" description="GAT" evidence="8">
    <location>
        <begin position="180"/>
        <end position="268"/>
    </location>
</feature>
<dbReference type="PROSITE" id="PS50909">
    <property type="entry name" value="GAT"/>
    <property type="match status" value="1"/>
</dbReference>
<evidence type="ECO:0000256" key="2">
    <source>
        <dbReference type="ARBA" id="ARBA00007708"/>
    </source>
</evidence>
<dbReference type="CDD" id="cd14231">
    <property type="entry name" value="GAT_GGA-like_plant"/>
    <property type="match status" value="1"/>
</dbReference>
<dbReference type="Gene3D" id="1.20.58.160">
    <property type="match status" value="1"/>
</dbReference>
<accession>A0A7N0TSY7</accession>
<dbReference type="InterPro" id="IPR038425">
    <property type="entry name" value="GAT_sf"/>
</dbReference>
<evidence type="ECO:0000256" key="4">
    <source>
        <dbReference type="ARBA" id="ARBA00022927"/>
    </source>
</evidence>
<protein>
    <submittedName>
        <fullName evidence="9">Uncharacterized protein</fullName>
    </submittedName>
</protein>
<evidence type="ECO:0000313" key="10">
    <source>
        <dbReference type="Proteomes" id="UP000594263"/>
    </source>
</evidence>
<feature type="domain" description="VHS" evidence="7">
    <location>
        <begin position="10"/>
        <end position="139"/>
    </location>
</feature>
<dbReference type="OMA" id="NWTINIS"/>
<dbReference type="Pfam" id="PF03127">
    <property type="entry name" value="GAT"/>
    <property type="match status" value="1"/>
</dbReference>
<name>A0A7N0TSY7_KALFE</name>